<dbReference type="RefSeq" id="WP_071611267.1">
    <property type="nucleotide sequence ID" value="NZ_CP015756.1"/>
</dbReference>
<evidence type="ECO:0000313" key="2">
    <source>
        <dbReference type="EMBL" id="APC38968.1"/>
    </source>
</evidence>
<keyword evidence="1" id="KW-0812">Transmembrane</keyword>
<gene>
    <name evidence="2" type="ORF">A7L45_02260</name>
</gene>
<feature type="transmembrane region" description="Helical" evidence="1">
    <location>
        <begin position="39"/>
        <end position="63"/>
    </location>
</feature>
<dbReference type="OrthoDB" id="9986615at2"/>
<keyword evidence="1" id="KW-0472">Membrane</keyword>
<dbReference type="KEGG" id="ceu:A7L45_02260"/>
<keyword evidence="1" id="KW-1133">Transmembrane helix</keyword>
<reference evidence="3" key="1">
    <citation type="journal article" date="2016" name="Front. Microbiol.">
        <title>Complete Genome Sequence of Clostridium estertheticum DSM 8809, a Microbe Identified in Spoiled Vacuum Packed Beef.</title>
        <authorList>
            <person name="Yu Z."/>
            <person name="Gunn L."/>
            <person name="Brennan E."/>
            <person name="Reid R."/>
            <person name="Wall P.G."/>
            <person name="Gaora O.P."/>
            <person name="Hurley D."/>
            <person name="Bolton D."/>
            <person name="Fanning S."/>
        </authorList>
    </citation>
    <scope>NUCLEOTIDE SEQUENCE [LARGE SCALE GENOMIC DNA]</scope>
    <source>
        <strain evidence="3">DSM 8809</strain>
    </source>
</reference>
<evidence type="ECO:0000313" key="3">
    <source>
        <dbReference type="Proteomes" id="UP000182569"/>
    </source>
</evidence>
<organism evidence="2 3">
    <name type="scientific">Clostridium estertheticum subsp. estertheticum</name>
    <dbReference type="NCBI Taxonomy" id="1552"/>
    <lineage>
        <taxon>Bacteria</taxon>
        <taxon>Bacillati</taxon>
        <taxon>Bacillota</taxon>
        <taxon>Clostridia</taxon>
        <taxon>Eubacteriales</taxon>
        <taxon>Clostridiaceae</taxon>
        <taxon>Clostridium</taxon>
    </lineage>
</organism>
<feature type="transmembrane region" description="Helical" evidence="1">
    <location>
        <begin position="6"/>
        <end position="27"/>
    </location>
</feature>
<protein>
    <submittedName>
        <fullName evidence="2">Uncharacterized protein</fullName>
    </submittedName>
</protein>
<evidence type="ECO:0000256" key="1">
    <source>
        <dbReference type="SAM" id="Phobius"/>
    </source>
</evidence>
<dbReference type="EMBL" id="CP015756">
    <property type="protein sequence ID" value="APC38968.1"/>
    <property type="molecule type" value="Genomic_DNA"/>
</dbReference>
<keyword evidence="3" id="KW-1185">Reference proteome</keyword>
<accession>A0A1J0GD99</accession>
<dbReference type="AlphaFoldDB" id="A0A1J0GD99"/>
<sequence>MIKILFIMDAIVLIIALVFWIIGLKYQRNDADNSKGAEYILGATGVTGICIIFSAILFIPTFFPI</sequence>
<name>A0A1J0GD99_9CLOT</name>
<proteinExistence type="predicted"/>
<dbReference type="Proteomes" id="UP000182569">
    <property type="component" value="Chromosome"/>
</dbReference>